<evidence type="ECO:0000256" key="9">
    <source>
        <dbReference type="ARBA" id="ARBA00023140"/>
    </source>
</evidence>
<dbReference type="Pfam" id="PF02737">
    <property type="entry name" value="3HCDH_N"/>
    <property type="match status" value="1"/>
</dbReference>
<comment type="similarity">
    <text evidence="14">Belongs to the enoyl-CoA hydratase/isomerase family.</text>
</comment>
<dbReference type="Pfam" id="PF00725">
    <property type="entry name" value="3HCDH"/>
    <property type="match status" value="2"/>
</dbReference>
<evidence type="ECO:0000256" key="15">
    <source>
        <dbReference type="SAM" id="Coils"/>
    </source>
</evidence>
<feature type="coiled-coil region" evidence="15">
    <location>
        <begin position="199"/>
        <end position="226"/>
    </location>
</feature>
<accession>A0ABY5MN47</accession>
<evidence type="ECO:0000259" key="17">
    <source>
        <dbReference type="Pfam" id="PF02737"/>
    </source>
</evidence>
<evidence type="ECO:0000256" key="5">
    <source>
        <dbReference type="ARBA" id="ARBA00022963"/>
    </source>
</evidence>
<comment type="subcellular location">
    <subcellularLocation>
        <location evidence="1">Peroxisome</location>
    </subcellularLocation>
</comment>
<protein>
    <submittedName>
        <fullName evidence="18">Fatty acid oxidation complex subunit alpha</fullName>
    </submittedName>
</protein>
<dbReference type="InterPro" id="IPR001753">
    <property type="entry name" value="Enoyl-CoA_hydra/iso"/>
</dbReference>
<evidence type="ECO:0000256" key="14">
    <source>
        <dbReference type="RuleBase" id="RU003707"/>
    </source>
</evidence>
<evidence type="ECO:0000259" key="16">
    <source>
        <dbReference type="Pfam" id="PF00725"/>
    </source>
</evidence>
<keyword evidence="15" id="KW-0175">Coiled coil</keyword>
<sequence length="688" mass="73488">MADTVSVTRQDGVAVVWLDNPPVNALGHALRQPLHAMLEKLRADADTAAIVIACKGRTFVAGADISEFGQPPKAPSLPDVIALLESIGKPTVAAIHGNALGGGFELALGCHYRIAAPDARVGLPEVTLGLLPGAGGTVRLPRLVGAREALGVIVSGKPVNAEKALALGAIDAIAEGDLVAEAVSFARARAEGGGPHVPVLKREEKIEAARNDLDAFEETAKAATANARGLTAPLRCTEAVRNAILLEPSQALAREREMFVELRDGEESAALRHLFFAEREAVKVEGVGKDVAARPVRHVGIVGAGTMGGGIAMAFANGGMRVTVLEVGDEALQRGLGQIEKNYAGSVSRGSLSEKDKLARLARIRGTTDYTDMSDCDLIVEAVFEEMGVKRKVFEKLDEVARDGAVLASNTSYLDLDAIAAFTKRPSDVVGLHFFSPAHVMRLLEIVRGERTAPEVLATALSVAKAIGKTPVVVGVCDGFVGNRMLAARREENEALLLEGASPSSVDKAFTDFGWPMGPFQMVDLAGLDISWRHRQSQGLTAPVADSLCELGYFGQKTGRGFYRYDEGARKPVPDPFVEELIEAKSRELGIERRAIGAEEILERTMYPMINEGARILEEGIAARASDIDVVWVNGYGFPRGKGGPMFWARRHGIDKILARLEYWHGVTGKPVYRPARKLVEAAAAASW</sequence>
<keyword evidence="12" id="KW-0511">Multifunctional enzyme</keyword>
<dbReference type="PROSITE" id="PS00166">
    <property type="entry name" value="ENOYL_COA_HYDRATASE"/>
    <property type="match status" value="1"/>
</dbReference>
<dbReference type="Proteomes" id="UP001342418">
    <property type="component" value="Chromosome"/>
</dbReference>
<evidence type="ECO:0000256" key="8">
    <source>
        <dbReference type="ARBA" id="ARBA00023098"/>
    </source>
</evidence>
<evidence type="ECO:0000256" key="10">
    <source>
        <dbReference type="ARBA" id="ARBA00023235"/>
    </source>
</evidence>
<evidence type="ECO:0000256" key="4">
    <source>
        <dbReference type="ARBA" id="ARBA00022832"/>
    </source>
</evidence>
<dbReference type="Gene3D" id="3.90.226.10">
    <property type="entry name" value="2-enoyl-CoA Hydratase, Chain A, domain 1"/>
    <property type="match status" value="1"/>
</dbReference>
<dbReference type="RefSeq" id="WP_338530782.1">
    <property type="nucleotide sequence ID" value="NZ_CP030941.1"/>
</dbReference>
<keyword evidence="10" id="KW-0413">Isomerase</keyword>
<evidence type="ECO:0000256" key="12">
    <source>
        <dbReference type="ARBA" id="ARBA00023268"/>
    </source>
</evidence>
<dbReference type="SUPFAM" id="SSF51735">
    <property type="entry name" value="NAD(P)-binding Rossmann-fold domains"/>
    <property type="match status" value="1"/>
</dbReference>
<feature type="domain" description="3-hydroxyacyl-CoA dehydrogenase C-terminal" evidence="16">
    <location>
        <begin position="479"/>
        <end position="565"/>
    </location>
</feature>
<dbReference type="PANTHER" id="PTHR23309:SF51">
    <property type="entry name" value="3-HYDROXYACYL-COA DEHYDROGENASE-RELATED"/>
    <property type="match status" value="1"/>
</dbReference>
<dbReference type="Gene3D" id="1.10.1040.50">
    <property type="match status" value="1"/>
</dbReference>
<dbReference type="InterPro" id="IPR008927">
    <property type="entry name" value="6-PGluconate_DH-like_C_sf"/>
</dbReference>
<keyword evidence="6" id="KW-0560">Oxidoreductase</keyword>
<keyword evidence="4" id="KW-0276">Fatty acid metabolism</keyword>
<reference evidence="18 19" key="1">
    <citation type="submission" date="2018-07" db="EMBL/GenBank/DDBJ databases">
        <title>Genome sequence of Nitratireductor thuwali#1536.</title>
        <authorList>
            <person name="Michoud G."/>
            <person name="Merlino G."/>
            <person name="Sefrji F.O."/>
            <person name="Daffonchio D."/>
        </authorList>
    </citation>
    <scope>NUCLEOTIDE SEQUENCE [LARGE SCALE GENOMIC DNA]</scope>
    <source>
        <strain evidence="19">Nit1536</strain>
    </source>
</reference>
<keyword evidence="7" id="KW-0520">NAD</keyword>
<keyword evidence="8" id="KW-0443">Lipid metabolism</keyword>
<organism evidence="18 19">
    <name type="scientific">Nitratireductor thuwali</name>
    <dbReference type="NCBI Taxonomy" id="2267699"/>
    <lineage>
        <taxon>Bacteria</taxon>
        <taxon>Pseudomonadati</taxon>
        <taxon>Pseudomonadota</taxon>
        <taxon>Alphaproteobacteria</taxon>
        <taxon>Hyphomicrobiales</taxon>
        <taxon>Phyllobacteriaceae</taxon>
        <taxon>Nitratireductor</taxon>
    </lineage>
</organism>
<evidence type="ECO:0000313" key="19">
    <source>
        <dbReference type="Proteomes" id="UP001342418"/>
    </source>
</evidence>
<comment type="catalytic activity">
    <reaction evidence="13">
        <text>a (3S)-3-hydroxyacyl-CoA + NAD(+) = a 3-oxoacyl-CoA + NADH + H(+)</text>
        <dbReference type="Rhea" id="RHEA:22432"/>
        <dbReference type="ChEBI" id="CHEBI:15378"/>
        <dbReference type="ChEBI" id="CHEBI:57318"/>
        <dbReference type="ChEBI" id="CHEBI:57540"/>
        <dbReference type="ChEBI" id="CHEBI:57945"/>
        <dbReference type="ChEBI" id="CHEBI:90726"/>
        <dbReference type="EC" id="1.1.1.35"/>
    </reaction>
</comment>
<comment type="pathway">
    <text evidence="2">Lipid metabolism; fatty acid beta-oxidation.</text>
</comment>
<evidence type="ECO:0000256" key="6">
    <source>
        <dbReference type="ARBA" id="ARBA00023002"/>
    </source>
</evidence>
<evidence type="ECO:0000256" key="2">
    <source>
        <dbReference type="ARBA" id="ARBA00005005"/>
    </source>
</evidence>
<evidence type="ECO:0000256" key="11">
    <source>
        <dbReference type="ARBA" id="ARBA00023239"/>
    </source>
</evidence>
<keyword evidence="5" id="KW-0442">Lipid degradation</keyword>
<evidence type="ECO:0000256" key="3">
    <source>
        <dbReference type="ARBA" id="ARBA00008750"/>
    </source>
</evidence>
<evidence type="ECO:0000256" key="13">
    <source>
        <dbReference type="ARBA" id="ARBA00049556"/>
    </source>
</evidence>
<evidence type="ECO:0000256" key="7">
    <source>
        <dbReference type="ARBA" id="ARBA00023027"/>
    </source>
</evidence>
<comment type="similarity">
    <text evidence="3">In the N-terminal section; belongs to the enoyl-CoA hydratase/isomerase family.</text>
</comment>
<keyword evidence="11" id="KW-0456">Lyase</keyword>
<gene>
    <name evidence="18" type="primary">fadB_1</name>
    <name evidence="18" type="ORF">NTH_03044</name>
</gene>
<dbReference type="Gene3D" id="3.40.50.720">
    <property type="entry name" value="NAD(P)-binding Rossmann-like Domain"/>
    <property type="match status" value="1"/>
</dbReference>
<dbReference type="InterPro" id="IPR036291">
    <property type="entry name" value="NAD(P)-bd_dom_sf"/>
</dbReference>
<evidence type="ECO:0000256" key="1">
    <source>
        <dbReference type="ARBA" id="ARBA00004275"/>
    </source>
</evidence>
<dbReference type="InterPro" id="IPR006108">
    <property type="entry name" value="3HC_DH_C"/>
</dbReference>
<feature type="domain" description="3-hydroxyacyl-CoA dehydrogenase C-terminal" evidence="16">
    <location>
        <begin position="601"/>
        <end position="681"/>
    </location>
</feature>
<dbReference type="Pfam" id="PF00378">
    <property type="entry name" value="ECH_1"/>
    <property type="match status" value="1"/>
</dbReference>
<dbReference type="EMBL" id="CP030941">
    <property type="protein sequence ID" value="UUP18561.1"/>
    <property type="molecule type" value="Genomic_DNA"/>
</dbReference>
<proteinExistence type="inferred from homology"/>
<dbReference type="CDD" id="cd06558">
    <property type="entry name" value="crotonase-like"/>
    <property type="match status" value="1"/>
</dbReference>
<dbReference type="InterPro" id="IPR029045">
    <property type="entry name" value="ClpP/crotonase-like_dom_sf"/>
</dbReference>
<keyword evidence="9" id="KW-0576">Peroxisome</keyword>
<dbReference type="SUPFAM" id="SSF48179">
    <property type="entry name" value="6-phosphogluconate dehydrogenase C-terminal domain-like"/>
    <property type="match status" value="2"/>
</dbReference>
<dbReference type="PANTHER" id="PTHR23309">
    <property type="entry name" value="3-HYDROXYACYL-COA DEHYROGENASE"/>
    <property type="match status" value="1"/>
</dbReference>
<keyword evidence="19" id="KW-1185">Reference proteome</keyword>
<evidence type="ECO:0000313" key="18">
    <source>
        <dbReference type="EMBL" id="UUP18561.1"/>
    </source>
</evidence>
<dbReference type="SUPFAM" id="SSF52096">
    <property type="entry name" value="ClpP/crotonase"/>
    <property type="match status" value="1"/>
</dbReference>
<feature type="domain" description="3-hydroxyacyl-CoA dehydrogenase NAD binding" evidence="17">
    <location>
        <begin position="298"/>
        <end position="475"/>
    </location>
</feature>
<dbReference type="InterPro" id="IPR006176">
    <property type="entry name" value="3-OHacyl-CoA_DH_NAD-bd"/>
</dbReference>
<name>A0ABY5MN47_9HYPH</name>
<dbReference type="InterPro" id="IPR018376">
    <property type="entry name" value="Enoyl-CoA_hyd/isom_CS"/>
</dbReference>